<accession>A0A6P8LS94</accession>
<dbReference type="CDD" id="cd00053">
    <property type="entry name" value="EGF"/>
    <property type="match status" value="1"/>
</dbReference>
<dbReference type="Gene3D" id="3.40.50.410">
    <property type="entry name" value="von Willebrand factor, type A domain"/>
    <property type="match status" value="1"/>
</dbReference>
<dbReference type="PANTHER" id="PTHR24020:SF20">
    <property type="entry name" value="PH DOMAIN-CONTAINING PROTEIN"/>
    <property type="match status" value="1"/>
</dbReference>
<protein>
    <submittedName>
        <fullName evidence="3">Sushi, von Willebrand factor type A, EGF and pentraxin domain-containing protein 1-like isoform X1</fullName>
    </submittedName>
</protein>
<organism evidence="2 3">
    <name type="scientific">Bombus bifarius</name>
    <dbReference type="NCBI Taxonomy" id="103933"/>
    <lineage>
        <taxon>Eukaryota</taxon>
        <taxon>Metazoa</taxon>
        <taxon>Ecdysozoa</taxon>
        <taxon>Arthropoda</taxon>
        <taxon>Hexapoda</taxon>
        <taxon>Insecta</taxon>
        <taxon>Pterygota</taxon>
        <taxon>Neoptera</taxon>
        <taxon>Endopterygota</taxon>
        <taxon>Hymenoptera</taxon>
        <taxon>Apocrita</taxon>
        <taxon>Aculeata</taxon>
        <taxon>Apoidea</taxon>
        <taxon>Anthophila</taxon>
        <taxon>Apidae</taxon>
        <taxon>Bombus</taxon>
        <taxon>Pyrobombus</taxon>
    </lineage>
</organism>
<evidence type="ECO:0000313" key="2">
    <source>
        <dbReference type="Proteomes" id="UP000515164"/>
    </source>
</evidence>
<sequence length="386" mass="43405">MLFANMISPIVKICTLIWLSLCLLTTIAFFDEISRLDIGLQNFRVSERNEFNFKDKRSTDRYELNTSLKNQLQKPFREKADALSRLLKANIDRLRNETDQVELVFLVDASGSVGLKNFHSELNFVKHLLADFSVEPSTTTVAIVTFGGRRHIRRNVDQISHTSDNNNKCYLLNKQLNNINYTGGGTYTRGALLEALRILEKGRVNAKKAVFLITDGFSNGGDPRPAANLLKTAGATVFTFGIRTGNVDELHDIASSPGDTYSYFLDSFVEFEALVRRALHRDLKAGKYVPVTYPDNCNLLCRNISEVGNERNCCDNFATCACGTVTGHYACICPAGYFGSGFQGSCHRKFIDNRNFSIFMRYLFLDEDNLNFHYVILSIIAVSSQN</sequence>
<proteinExistence type="predicted"/>
<reference evidence="3" key="1">
    <citation type="submission" date="2025-08" db="UniProtKB">
        <authorList>
            <consortium name="RefSeq"/>
        </authorList>
    </citation>
    <scope>IDENTIFICATION</scope>
    <source>
        <tissue evidence="3">Muscle</tissue>
    </source>
</reference>
<feature type="domain" description="VWFA" evidence="1">
    <location>
        <begin position="102"/>
        <end position="278"/>
    </location>
</feature>
<evidence type="ECO:0000313" key="3">
    <source>
        <dbReference type="RefSeq" id="XP_033303731.1"/>
    </source>
</evidence>
<dbReference type="PROSITE" id="PS50234">
    <property type="entry name" value="VWFA"/>
    <property type="match status" value="1"/>
</dbReference>
<dbReference type="Pfam" id="PF00092">
    <property type="entry name" value="VWA"/>
    <property type="match status" value="1"/>
</dbReference>
<dbReference type="PANTHER" id="PTHR24020">
    <property type="entry name" value="COLLAGEN ALPHA"/>
    <property type="match status" value="1"/>
</dbReference>
<dbReference type="InterPro" id="IPR036465">
    <property type="entry name" value="vWFA_dom_sf"/>
</dbReference>
<evidence type="ECO:0000259" key="1">
    <source>
        <dbReference type="PROSITE" id="PS50234"/>
    </source>
</evidence>
<dbReference type="KEGG" id="bbif:117207537"/>
<dbReference type="SUPFAM" id="SSF53300">
    <property type="entry name" value="vWA-like"/>
    <property type="match status" value="1"/>
</dbReference>
<dbReference type="GeneID" id="117207537"/>
<dbReference type="InterPro" id="IPR050525">
    <property type="entry name" value="ECM_Assembly_Org"/>
</dbReference>
<dbReference type="GO" id="GO:0032991">
    <property type="term" value="C:protein-containing complex"/>
    <property type="evidence" value="ECO:0007669"/>
    <property type="project" value="UniProtKB-ARBA"/>
</dbReference>
<name>A0A6P8LS94_9HYME</name>
<dbReference type="CDD" id="cd01450">
    <property type="entry name" value="vWFA_subfamily_ECM"/>
    <property type="match status" value="1"/>
</dbReference>
<dbReference type="RefSeq" id="XP_033303731.1">
    <property type="nucleotide sequence ID" value="XM_033447840.1"/>
</dbReference>
<keyword evidence="2" id="KW-1185">Reference proteome</keyword>
<dbReference type="SMART" id="SM00327">
    <property type="entry name" value="VWA"/>
    <property type="match status" value="1"/>
</dbReference>
<dbReference type="AlphaFoldDB" id="A0A6P8LS94"/>
<gene>
    <name evidence="3" type="primary">LOC117207537</name>
</gene>
<dbReference type="InterPro" id="IPR002035">
    <property type="entry name" value="VWF_A"/>
</dbReference>
<dbReference type="Proteomes" id="UP000515164">
    <property type="component" value="Unplaced"/>
</dbReference>